<comment type="caution">
    <text evidence="7">The sequence shown here is derived from an EMBL/GenBank/DDBJ whole genome shotgun (WGS) entry which is preliminary data.</text>
</comment>
<evidence type="ECO:0000256" key="3">
    <source>
        <dbReference type="ARBA" id="ARBA00022475"/>
    </source>
</evidence>
<dbReference type="GO" id="GO:0005524">
    <property type="term" value="F:ATP binding"/>
    <property type="evidence" value="ECO:0007669"/>
    <property type="project" value="UniProtKB-KW"/>
</dbReference>
<evidence type="ECO:0000256" key="4">
    <source>
        <dbReference type="ARBA" id="ARBA00022741"/>
    </source>
</evidence>
<keyword evidence="3" id="KW-1003">Cell membrane</keyword>
<dbReference type="CDD" id="cd03220">
    <property type="entry name" value="ABC_KpsT_Wzt"/>
    <property type="match status" value="1"/>
</dbReference>
<protein>
    <submittedName>
        <fullName evidence="7">Lipopolysaccharide transport system ATP-binding protein</fullName>
    </submittedName>
</protein>
<dbReference type="Gene3D" id="2.70.50.60">
    <property type="entry name" value="abc- transporter (atp binding component) like domain"/>
    <property type="match status" value="1"/>
</dbReference>
<dbReference type="AlphaFoldDB" id="A0AAX1WZ06"/>
<keyword evidence="4" id="KW-0547">Nucleotide-binding</keyword>
<gene>
    <name evidence="7" type="ORF">EDC60_0409</name>
</gene>
<dbReference type="InterPro" id="IPR029439">
    <property type="entry name" value="Wzt_C"/>
</dbReference>
<dbReference type="SMART" id="SM00382">
    <property type="entry name" value="AAA"/>
    <property type="match status" value="1"/>
</dbReference>
<evidence type="ECO:0000256" key="2">
    <source>
        <dbReference type="ARBA" id="ARBA00022448"/>
    </source>
</evidence>
<evidence type="ECO:0000313" key="7">
    <source>
        <dbReference type="EMBL" id="ROR50655.1"/>
    </source>
</evidence>
<comment type="similarity">
    <text evidence="1">Belongs to the ABC transporter superfamily.</text>
</comment>
<dbReference type="PANTHER" id="PTHR46743:SF2">
    <property type="entry name" value="TEICHOIC ACIDS EXPORT ATP-BINDING PROTEIN TAGH"/>
    <property type="match status" value="1"/>
</dbReference>
<reference evidence="7 8" key="1">
    <citation type="submission" date="2018-11" db="EMBL/GenBank/DDBJ databases">
        <title>Genomic Encyclopedia of Type Strains, Phase IV (KMG-IV): sequencing the most valuable type-strain genomes for metagenomic binning, comparative biology and taxonomic classification.</title>
        <authorList>
            <person name="Goeker M."/>
        </authorList>
    </citation>
    <scope>NUCLEOTIDE SEQUENCE [LARGE SCALE GENOMIC DNA]</scope>
    <source>
        <strain evidence="7 8">DSM 15985</strain>
    </source>
</reference>
<evidence type="ECO:0000259" key="6">
    <source>
        <dbReference type="PROSITE" id="PS50893"/>
    </source>
</evidence>
<dbReference type="EMBL" id="RJVL01000001">
    <property type="protein sequence ID" value="ROR50655.1"/>
    <property type="molecule type" value="Genomic_DNA"/>
</dbReference>
<keyword evidence="5 7" id="KW-0067">ATP-binding</keyword>
<evidence type="ECO:0000313" key="8">
    <source>
        <dbReference type="Proteomes" id="UP000271868"/>
    </source>
</evidence>
<evidence type="ECO:0000256" key="1">
    <source>
        <dbReference type="ARBA" id="ARBA00005417"/>
    </source>
</evidence>
<dbReference type="GO" id="GO:0016020">
    <property type="term" value="C:membrane"/>
    <property type="evidence" value="ECO:0007669"/>
    <property type="project" value="InterPro"/>
</dbReference>
<dbReference type="PROSITE" id="PS50893">
    <property type="entry name" value="ABC_TRANSPORTER_2"/>
    <property type="match status" value="1"/>
</dbReference>
<dbReference type="CDD" id="cd10147">
    <property type="entry name" value="Wzt_C-like"/>
    <property type="match status" value="1"/>
</dbReference>
<proteinExistence type="inferred from homology"/>
<dbReference type="RefSeq" id="WP_123675009.1">
    <property type="nucleotide sequence ID" value="NZ_JBASBJ010000088.1"/>
</dbReference>
<dbReference type="Pfam" id="PF14524">
    <property type="entry name" value="Wzt_C"/>
    <property type="match status" value="1"/>
</dbReference>
<dbReference type="Gene3D" id="3.40.50.300">
    <property type="entry name" value="P-loop containing nucleotide triphosphate hydrolases"/>
    <property type="match status" value="1"/>
</dbReference>
<dbReference type="InterPro" id="IPR050683">
    <property type="entry name" value="Bact_Polysacc_Export_ATP-bd"/>
</dbReference>
<evidence type="ECO:0000256" key="5">
    <source>
        <dbReference type="ARBA" id="ARBA00022840"/>
    </source>
</evidence>
<dbReference type="PANTHER" id="PTHR46743">
    <property type="entry name" value="TEICHOIC ACIDS EXPORT ATP-BINDING PROTEIN TAGH"/>
    <property type="match status" value="1"/>
</dbReference>
<accession>A0AAX1WZ06</accession>
<dbReference type="GO" id="GO:0016887">
    <property type="term" value="F:ATP hydrolysis activity"/>
    <property type="evidence" value="ECO:0007669"/>
    <property type="project" value="InterPro"/>
</dbReference>
<dbReference type="InterPro" id="IPR015860">
    <property type="entry name" value="ABC_transpr_TagH-like"/>
</dbReference>
<dbReference type="InterPro" id="IPR003593">
    <property type="entry name" value="AAA+_ATPase"/>
</dbReference>
<feature type="domain" description="ABC transporter" evidence="6">
    <location>
        <begin position="7"/>
        <end position="255"/>
    </location>
</feature>
<sequence>MSSEIVLRVENLSKCYQIYKNPRDRLKQFIYPWLKSFLGLPQKNYFDEFWALRDVSFEVASGETVGIIGLNGSGKSTLLKLICDTLSESAGRVEKKGRVAALLELGSGFNPEFTGRENIYLNASILGLSKAEIDRRYGSIIDFADIGEFIERPVKSYSSGMYVRLAFAVMANVDADILVVDEALAVGDALFSQKCMRFLRDFKERGTILFVSHSTGAVVNLCDRAIWLEKGRVKAIGSAKAVSEEYLANRYSAVHSRQTENNQAKNQLDKGLASEAILESLDQCRDMRLDFINNSNLRNDLKVIGFQEVKSSFGNGGAVVTYAGLEDLAGRKLSWMVGGEAACIVVEAKVLNDCSDLIVGFNIKDKLGQVIIGQNTYLDTCLSPVKVAAGEVIRAVFVFRLPILPRGSYAVDVAIADGQPPDVIQLQWVHDAFILESQTSSAVSGLVGVAFDRIELKKVG</sequence>
<keyword evidence="2" id="KW-0813">Transport</keyword>
<keyword evidence="3" id="KW-0472">Membrane</keyword>
<dbReference type="Proteomes" id="UP000271868">
    <property type="component" value="Unassembled WGS sequence"/>
</dbReference>
<keyword evidence="8" id="KW-1185">Reference proteome</keyword>
<organism evidence="7 8">
    <name type="scientific">Diaphorobacter nitroreducens</name>
    <dbReference type="NCBI Taxonomy" id="164759"/>
    <lineage>
        <taxon>Bacteria</taxon>
        <taxon>Pseudomonadati</taxon>
        <taxon>Pseudomonadota</taxon>
        <taxon>Betaproteobacteria</taxon>
        <taxon>Burkholderiales</taxon>
        <taxon>Comamonadaceae</taxon>
        <taxon>Diaphorobacter</taxon>
    </lineage>
</organism>
<dbReference type="GO" id="GO:0140359">
    <property type="term" value="F:ABC-type transporter activity"/>
    <property type="evidence" value="ECO:0007669"/>
    <property type="project" value="InterPro"/>
</dbReference>
<dbReference type="Pfam" id="PF00005">
    <property type="entry name" value="ABC_tran"/>
    <property type="match status" value="1"/>
</dbReference>
<dbReference type="InterPro" id="IPR027417">
    <property type="entry name" value="P-loop_NTPase"/>
</dbReference>
<name>A0AAX1WZ06_9BURK</name>
<dbReference type="SUPFAM" id="SSF52540">
    <property type="entry name" value="P-loop containing nucleoside triphosphate hydrolases"/>
    <property type="match status" value="1"/>
</dbReference>
<dbReference type="InterPro" id="IPR003439">
    <property type="entry name" value="ABC_transporter-like_ATP-bd"/>
</dbReference>